<gene>
    <name evidence="2" type="ORF">LCGC14_2027980</name>
</gene>
<sequence length="519" mass="57362">MKKISVKHTFIMLQLLLLFVFSIILSSTPVSFQNFNGTNKEFNIKLSTANFSNISVLSDGFSGIYWNDATSFSPAIAVDSSDAVHVVWDDHTDGIWGVDREIMYAKYTNATGWSNATVISDGFNGIYWNDGTSSSPAIAVDSSDAVHVVWYDTTNGIWGTDLEVMYVKYTTTTGWSNATVISDGFNGIYWNDGTSFRPAIGIDSSDAVHVVWSDYTDGIWGTDIEIMYVKYTTTTGWSNATVISDGFNGIYWNDGNSYYPAIAVDSSDVVHVVWSDSTDGVWGVDTEVMYVKYTTATGWSNTTVISDGFSGIYWNDGNSNFPAIAVDNSDVVHVVWEDHTDGVWGTDGEIMYAKYTTATDWSNATVISDGINDTYWNDDNSYDPAIAVDNSDVVHVVWEDHTDGVWGTDREIMYAEYTSPLGWSTSKVISDGYGGVYWNDGDSFNPAIAVGIVKVHIVWDDDTNGMWGTDNEIFFTSRSIPATLALSSTTIPGYNIFLVVFGVCAVTYLFIRRKQKKIK</sequence>
<keyword evidence="1" id="KW-1133">Transmembrane helix</keyword>
<dbReference type="AlphaFoldDB" id="A0A0F9EVE3"/>
<protein>
    <submittedName>
        <fullName evidence="2">Uncharacterized protein</fullName>
    </submittedName>
</protein>
<keyword evidence="1" id="KW-0472">Membrane</keyword>
<feature type="transmembrane region" description="Helical" evidence="1">
    <location>
        <begin position="493"/>
        <end position="511"/>
    </location>
</feature>
<organism evidence="2">
    <name type="scientific">marine sediment metagenome</name>
    <dbReference type="NCBI Taxonomy" id="412755"/>
    <lineage>
        <taxon>unclassified sequences</taxon>
        <taxon>metagenomes</taxon>
        <taxon>ecological metagenomes</taxon>
    </lineage>
</organism>
<evidence type="ECO:0000313" key="2">
    <source>
        <dbReference type="EMBL" id="KKL78123.1"/>
    </source>
</evidence>
<accession>A0A0F9EVE3</accession>
<proteinExistence type="predicted"/>
<name>A0A0F9EVE3_9ZZZZ</name>
<reference evidence="2" key="1">
    <citation type="journal article" date="2015" name="Nature">
        <title>Complex archaea that bridge the gap between prokaryotes and eukaryotes.</title>
        <authorList>
            <person name="Spang A."/>
            <person name="Saw J.H."/>
            <person name="Jorgensen S.L."/>
            <person name="Zaremba-Niedzwiedzka K."/>
            <person name="Martijn J."/>
            <person name="Lind A.E."/>
            <person name="van Eijk R."/>
            <person name="Schleper C."/>
            <person name="Guy L."/>
            <person name="Ettema T.J."/>
        </authorList>
    </citation>
    <scope>NUCLEOTIDE SEQUENCE</scope>
</reference>
<keyword evidence="1" id="KW-0812">Transmembrane</keyword>
<comment type="caution">
    <text evidence="2">The sequence shown here is derived from an EMBL/GenBank/DDBJ whole genome shotgun (WGS) entry which is preliminary data.</text>
</comment>
<dbReference type="EMBL" id="LAZR01023554">
    <property type="protein sequence ID" value="KKL78123.1"/>
    <property type="molecule type" value="Genomic_DNA"/>
</dbReference>
<evidence type="ECO:0000256" key="1">
    <source>
        <dbReference type="SAM" id="Phobius"/>
    </source>
</evidence>